<organism evidence="1 2">
    <name type="scientific">Ensete ventricosum</name>
    <name type="common">Abyssinian banana</name>
    <name type="synonym">Musa ensete</name>
    <dbReference type="NCBI Taxonomy" id="4639"/>
    <lineage>
        <taxon>Eukaryota</taxon>
        <taxon>Viridiplantae</taxon>
        <taxon>Streptophyta</taxon>
        <taxon>Embryophyta</taxon>
        <taxon>Tracheophyta</taxon>
        <taxon>Spermatophyta</taxon>
        <taxon>Magnoliopsida</taxon>
        <taxon>Liliopsida</taxon>
        <taxon>Zingiberales</taxon>
        <taxon>Musaceae</taxon>
        <taxon>Ensete</taxon>
    </lineage>
</organism>
<dbReference type="AlphaFoldDB" id="A0A426YTN2"/>
<accession>A0A426YTN2</accession>
<gene>
    <name evidence="1" type="ORF">B296_00048723</name>
</gene>
<dbReference type="EMBL" id="AMZH03010261">
    <property type="protein sequence ID" value="RRT55078.1"/>
    <property type="molecule type" value="Genomic_DNA"/>
</dbReference>
<protein>
    <submittedName>
        <fullName evidence="1">Uncharacterized protein</fullName>
    </submittedName>
</protein>
<dbReference type="Proteomes" id="UP000287651">
    <property type="component" value="Unassembled WGS sequence"/>
</dbReference>
<reference evidence="1 2" key="1">
    <citation type="journal article" date="2014" name="Agronomy (Basel)">
        <title>A Draft Genome Sequence for Ensete ventricosum, the Drought-Tolerant Tree Against Hunger.</title>
        <authorList>
            <person name="Harrison J."/>
            <person name="Moore K.A."/>
            <person name="Paszkiewicz K."/>
            <person name="Jones T."/>
            <person name="Grant M."/>
            <person name="Ambacheew D."/>
            <person name="Muzemil S."/>
            <person name="Studholme D.J."/>
        </authorList>
    </citation>
    <scope>NUCLEOTIDE SEQUENCE [LARGE SCALE GENOMIC DNA]</scope>
</reference>
<proteinExistence type="predicted"/>
<sequence>MTGFELLAREVLHAGNPRSVCVDGPTVALMRVFLTLLGYSCKTRPLGWWVPGEVPPTIKLGLIRRVKSGVLLEQDEGEDPLGVGFVRWGDLYALEVMSPRLAHITSNRARSSVMSSSRVQEPLDECRDCKLGGEAKSSLVDSRDWKLLGEAESSLVDSRDWKPLDEAESSLVNSETESSLVDSRNWKSLGKAESSLCRYLDGAQNDRARLEGDVLSLTEAAALLKVELKAEGQNAVATHKASRRFESSLEKMGRVSYEFRYRVTLERL</sequence>
<name>A0A426YTN2_ENSVE</name>
<comment type="caution">
    <text evidence="1">The sequence shown here is derived from an EMBL/GenBank/DDBJ whole genome shotgun (WGS) entry which is preliminary data.</text>
</comment>
<evidence type="ECO:0000313" key="1">
    <source>
        <dbReference type="EMBL" id="RRT55078.1"/>
    </source>
</evidence>
<evidence type="ECO:0000313" key="2">
    <source>
        <dbReference type="Proteomes" id="UP000287651"/>
    </source>
</evidence>